<reference evidence="8" key="1">
    <citation type="submission" date="2019-02" db="EMBL/GenBank/DDBJ databases">
        <authorList>
            <person name="Li S.-H."/>
        </authorList>
    </citation>
    <scope>NUCLEOTIDE SEQUENCE</scope>
    <source>
        <strain evidence="8">IMCC8485</strain>
    </source>
</reference>
<name>A0ABT3SVN5_9GAMM</name>
<evidence type="ECO:0000313" key="9">
    <source>
        <dbReference type="Proteomes" id="UP001143307"/>
    </source>
</evidence>
<evidence type="ECO:0000256" key="7">
    <source>
        <dbReference type="SAM" id="Phobius"/>
    </source>
</evidence>
<evidence type="ECO:0000256" key="1">
    <source>
        <dbReference type="ARBA" id="ARBA00003416"/>
    </source>
</evidence>
<dbReference type="RefSeq" id="WP_279252563.1">
    <property type="nucleotide sequence ID" value="NZ_SHNP01000003.1"/>
</dbReference>
<comment type="function">
    <text evidence="1">Involved in DNA recombination.</text>
</comment>
<evidence type="ECO:0000256" key="5">
    <source>
        <dbReference type="SAM" id="Coils"/>
    </source>
</evidence>
<organism evidence="8 9">
    <name type="scientific">Candidatus Seongchinamella marina</name>
    <dbReference type="NCBI Taxonomy" id="2518990"/>
    <lineage>
        <taxon>Bacteria</taxon>
        <taxon>Pseudomonadati</taxon>
        <taxon>Pseudomonadota</taxon>
        <taxon>Gammaproteobacteria</taxon>
        <taxon>Cellvibrionales</taxon>
        <taxon>Halieaceae</taxon>
        <taxon>Seongchinamella</taxon>
    </lineage>
</organism>
<protein>
    <submittedName>
        <fullName evidence="8">DNA recombination protein RmuC</fullName>
    </submittedName>
</protein>
<dbReference type="Proteomes" id="UP001143307">
    <property type="component" value="Unassembled WGS sequence"/>
</dbReference>
<sequence length="505" mass="56513">MTEIEIQQLVIAGSIAFGGIALGLLIGVIRGQGIAERLRLQMTASNEELQLELESATRVIPGLEVERNQLQERLQEGRIALSKLENDLDSHGRRYQALQNEHTRLHTQQEEREEQHQSQMTLLKEARDNLKQEFELLANRIFEDKGKSFTSTNKESLESLLKPFREQISGFQSRINEVHTEAVKGNTALEAEIKKVFEIGLEMNSQATNLATALKGDKKTTGNWGEAQLERTLELAGLLPGDHYEAQASFTDAQGKRRLPDFIIKLPEKKCLVIDSKVSLVDYDRAISAATEEEQSEALRSHAQAVRNHIDDLSSKDYSNLSGVDSPDFVLMFMPIEPAYIEAMKYNKDLFNYGYQRQVVMVSHTTLMPILRTVANLWMIDQSNREAREISTRAGEIYNQVCLVAERLHKLGNTLKSANNHYNQTVKGLAGQQGLVGKVERFRQLSSNASKSLTELEPIHADIELERLEAVELTQDDAEEGEGALPSKAAPQSDPHQGLQGSGNS</sequence>
<dbReference type="EMBL" id="SHNP01000003">
    <property type="protein sequence ID" value="MCX2973681.1"/>
    <property type="molecule type" value="Genomic_DNA"/>
</dbReference>
<feature type="region of interest" description="Disordered" evidence="6">
    <location>
        <begin position="471"/>
        <end position="505"/>
    </location>
</feature>
<feature type="transmembrane region" description="Helical" evidence="7">
    <location>
        <begin position="6"/>
        <end position="29"/>
    </location>
</feature>
<proteinExistence type="inferred from homology"/>
<evidence type="ECO:0000256" key="2">
    <source>
        <dbReference type="ARBA" id="ARBA00009840"/>
    </source>
</evidence>
<dbReference type="InterPro" id="IPR003798">
    <property type="entry name" value="DNA_recombination_RmuC"/>
</dbReference>
<dbReference type="PANTHER" id="PTHR30563:SF0">
    <property type="entry name" value="DNA RECOMBINATION PROTEIN RMUC"/>
    <property type="match status" value="1"/>
</dbReference>
<keyword evidence="9" id="KW-1185">Reference proteome</keyword>
<keyword evidence="7" id="KW-1133">Transmembrane helix</keyword>
<keyword evidence="7" id="KW-0472">Membrane</keyword>
<dbReference type="Pfam" id="PF02646">
    <property type="entry name" value="RmuC"/>
    <property type="match status" value="1"/>
</dbReference>
<keyword evidence="4" id="KW-0233">DNA recombination</keyword>
<dbReference type="PANTHER" id="PTHR30563">
    <property type="entry name" value="DNA RECOMBINATION PROTEIN RMUC"/>
    <property type="match status" value="1"/>
</dbReference>
<keyword evidence="3 5" id="KW-0175">Coiled coil</keyword>
<feature type="coiled-coil region" evidence="5">
    <location>
        <begin position="46"/>
        <end position="140"/>
    </location>
</feature>
<keyword evidence="7" id="KW-0812">Transmembrane</keyword>
<evidence type="ECO:0000313" key="8">
    <source>
        <dbReference type="EMBL" id="MCX2973681.1"/>
    </source>
</evidence>
<comment type="caution">
    <text evidence="8">The sequence shown here is derived from an EMBL/GenBank/DDBJ whole genome shotgun (WGS) entry which is preliminary data.</text>
</comment>
<evidence type="ECO:0000256" key="3">
    <source>
        <dbReference type="ARBA" id="ARBA00023054"/>
    </source>
</evidence>
<evidence type="ECO:0000256" key="4">
    <source>
        <dbReference type="ARBA" id="ARBA00023172"/>
    </source>
</evidence>
<gene>
    <name evidence="8" type="ORF">EYC87_08845</name>
</gene>
<accession>A0ABT3SVN5</accession>
<comment type="similarity">
    <text evidence="2">Belongs to the RmuC family.</text>
</comment>
<evidence type="ECO:0000256" key="6">
    <source>
        <dbReference type="SAM" id="MobiDB-lite"/>
    </source>
</evidence>